<organism evidence="3 4">
    <name type="scientific">Hondaea fermentalgiana</name>
    <dbReference type="NCBI Taxonomy" id="2315210"/>
    <lineage>
        <taxon>Eukaryota</taxon>
        <taxon>Sar</taxon>
        <taxon>Stramenopiles</taxon>
        <taxon>Bigyra</taxon>
        <taxon>Labyrinthulomycetes</taxon>
        <taxon>Thraustochytrida</taxon>
        <taxon>Thraustochytriidae</taxon>
        <taxon>Hondaea</taxon>
    </lineage>
</organism>
<evidence type="ECO:0000256" key="2">
    <source>
        <dbReference type="SAM" id="MobiDB-lite"/>
    </source>
</evidence>
<comment type="caution">
    <text evidence="3">The sequence shown here is derived from an EMBL/GenBank/DDBJ whole genome shotgun (WGS) entry which is preliminary data.</text>
</comment>
<keyword evidence="4" id="KW-1185">Reference proteome</keyword>
<reference evidence="3 4" key="1">
    <citation type="submission" date="2017-12" db="EMBL/GenBank/DDBJ databases">
        <title>Sequencing, de novo assembly and annotation of complete genome of a new Thraustochytrid species, strain FCC1311.</title>
        <authorList>
            <person name="Sedici K."/>
            <person name="Godart F."/>
            <person name="Aiese Cigliano R."/>
            <person name="Sanseverino W."/>
            <person name="Barakat M."/>
            <person name="Ortet P."/>
            <person name="Marechal E."/>
            <person name="Cagnac O."/>
            <person name="Amato A."/>
        </authorList>
    </citation>
    <scope>NUCLEOTIDE SEQUENCE [LARGE SCALE GENOMIC DNA]</scope>
</reference>
<evidence type="ECO:0000256" key="1">
    <source>
        <dbReference type="SAM" id="Coils"/>
    </source>
</evidence>
<dbReference type="OrthoDB" id="199568at2759"/>
<dbReference type="InParanoid" id="A0A2R5GFX5"/>
<feature type="coiled-coil region" evidence="1">
    <location>
        <begin position="56"/>
        <end position="84"/>
    </location>
</feature>
<name>A0A2R5GFX5_9STRA</name>
<sequence length="447" mass="50713">MGDLELESKLQSMDAVDERSSEEIKASEKSPQEIYGELGPTALFLRTTTARKAAVVAASKAAKEQEEENARRAAEARRRHMEKQLRQGSLCGLFELKPTLPRMQNGESEWEPFLQRRSVLGLEFVDLLVRKNAQTQARRSSDPFRSKASVVEDEAPEVYPTPSWLADMNADYIRSAKRRLSFDDLKSHDSSFDADILALFGHRPKVRDIRRRIQDFIENNDSVLKEKRAALSRSFASDRAVLMRESFRESPQFNALVTLFWLAADIDENNTLSREGYLLLCRKLQIAILGYHDAGYGYELAERDWALDAQGKDTLTFAKLSASFFLLADMFVNKLDEHAYCGFVHALAQRVLRVDAATHSILEFRTDANIISRKAFAFLQHEFPSWEALDALDTPRATRKFFGRNTFQVEDICGPQPRDAARKGHLAATIQGGLERKRAVRGNESFA</sequence>
<feature type="region of interest" description="Disordered" evidence="2">
    <location>
        <begin position="1"/>
        <end position="32"/>
    </location>
</feature>
<feature type="compositionally biased region" description="Basic and acidic residues" evidence="2">
    <location>
        <begin position="16"/>
        <end position="31"/>
    </location>
</feature>
<evidence type="ECO:0000313" key="3">
    <source>
        <dbReference type="EMBL" id="GBG26754.1"/>
    </source>
</evidence>
<gene>
    <name evidence="3" type="ORF">FCC1311_029752</name>
</gene>
<dbReference type="AlphaFoldDB" id="A0A2R5GFX5"/>
<proteinExistence type="predicted"/>
<evidence type="ECO:0000313" key="4">
    <source>
        <dbReference type="Proteomes" id="UP000241890"/>
    </source>
</evidence>
<keyword evidence="1" id="KW-0175">Coiled coil</keyword>
<accession>A0A2R5GFX5</accession>
<protein>
    <submittedName>
        <fullName evidence="3">Uncharacterized protein</fullName>
    </submittedName>
</protein>
<dbReference type="Proteomes" id="UP000241890">
    <property type="component" value="Unassembled WGS sequence"/>
</dbReference>
<dbReference type="EMBL" id="BEYU01000023">
    <property type="protein sequence ID" value="GBG26754.1"/>
    <property type="molecule type" value="Genomic_DNA"/>
</dbReference>